<proteinExistence type="predicted"/>
<feature type="domain" description="Mutator-like transposase" evidence="1">
    <location>
        <begin position="65"/>
        <end position="152"/>
    </location>
</feature>
<dbReference type="GO" id="GO:0003676">
    <property type="term" value="F:nucleic acid binding"/>
    <property type="evidence" value="ECO:0007669"/>
    <property type="project" value="InterPro"/>
</dbReference>
<organism evidence="2 3">
    <name type="scientific">Trichonephila clavipes</name>
    <name type="common">Golden silk orbweaver</name>
    <name type="synonym">Nephila clavipes</name>
    <dbReference type="NCBI Taxonomy" id="2585209"/>
    <lineage>
        <taxon>Eukaryota</taxon>
        <taxon>Metazoa</taxon>
        <taxon>Ecdysozoa</taxon>
        <taxon>Arthropoda</taxon>
        <taxon>Chelicerata</taxon>
        <taxon>Arachnida</taxon>
        <taxon>Araneae</taxon>
        <taxon>Araneomorphae</taxon>
        <taxon>Entelegynae</taxon>
        <taxon>Araneoidea</taxon>
        <taxon>Nephilidae</taxon>
        <taxon>Trichonephila</taxon>
    </lineage>
</organism>
<comment type="caution">
    <text evidence="2">The sequence shown here is derived from an EMBL/GenBank/DDBJ whole genome shotgun (WGS) entry which is preliminary data.</text>
</comment>
<dbReference type="InterPro" id="IPR049012">
    <property type="entry name" value="Mutator_transp_dom"/>
</dbReference>
<dbReference type="InterPro" id="IPR036397">
    <property type="entry name" value="RNaseH_sf"/>
</dbReference>
<dbReference type="AlphaFoldDB" id="A0A8X6VN50"/>
<accession>A0A8X6VN50</accession>
<evidence type="ECO:0000313" key="2">
    <source>
        <dbReference type="EMBL" id="GFY14468.1"/>
    </source>
</evidence>
<reference evidence="2" key="1">
    <citation type="submission" date="2020-08" db="EMBL/GenBank/DDBJ databases">
        <title>Multicomponent nature underlies the extraordinary mechanical properties of spider dragline silk.</title>
        <authorList>
            <person name="Kono N."/>
            <person name="Nakamura H."/>
            <person name="Mori M."/>
            <person name="Yoshida Y."/>
            <person name="Ohtoshi R."/>
            <person name="Malay A.D."/>
            <person name="Moran D.A.P."/>
            <person name="Tomita M."/>
            <person name="Numata K."/>
            <person name="Arakawa K."/>
        </authorList>
    </citation>
    <scope>NUCLEOTIDE SEQUENCE</scope>
</reference>
<dbReference type="Proteomes" id="UP000887159">
    <property type="component" value="Unassembled WGS sequence"/>
</dbReference>
<dbReference type="EMBL" id="BMAU01021329">
    <property type="protein sequence ID" value="GFY14468.1"/>
    <property type="molecule type" value="Genomic_DNA"/>
</dbReference>
<keyword evidence="3" id="KW-1185">Reference proteome</keyword>
<protein>
    <submittedName>
        <fullName evidence="2">Transposable element Tc3 transposase</fullName>
    </submittedName>
</protein>
<evidence type="ECO:0000259" key="1">
    <source>
        <dbReference type="Pfam" id="PF20700"/>
    </source>
</evidence>
<dbReference type="Pfam" id="PF20700">
    <property type="entry name" value="Mutator"/>
    <property type="match status" value="1"/>
</dbReference>
<dbReference type="Gene3D" id="3.30.420.10">
    <property type="entry name" value="Ribonuclease H-like superfamily/Ribonuclease H"/>
    <property type="match status" value="1"/>
</dbReference>
<evidence type="ECO:0000313" key="3">
    <source>
        <dbReference type="Proteomes" id="UP000887159"/>
    </source>
</evidence>
<name>A0A8X6VN50_TRICX</name>
<sequence length="176" mass="19975">MWVAEWNEVVFTDVSRICLQHDDGRIRVWRHRGERMLNSCVMHRHTDRAPGIMGKSIKNSVEESTRTEGSHDIDVALDDSWQKRGYQSLNGIVTATSVDTGKVIDFEVFSKHCRFKTAINSAHEPSCVANVSGTSGGVEVKSVMTIFERSEAPYMAFVTQNIWAMKIKEVSHRYLL</sequence>
<gene>
    <name evidence="2" type="primary">X975_20956</name>
    <name evidence="2" type="ORF">TNCV_1315221</name>
</gene>